<evidence type="ECO:0000256" key="3">
    <source>
        <dbReference type="ARBA" id="ARBA00022801"/>
    </source>
</evidence>
<comment type="similarity">
    <text evidence="1">Belongs to the peptidase S1 family.</text>
</comment>
<organism evidence="9 10">
    <name type="scientific">Popillia japonica</name>
    <name type="common">Japanese beetle</name>
    <dbReference type="NCBI Taxonomy" id="7064"/>
    <lineage>
        <taxon>Eukaryota</taxon>
        <taxon>Metazoa</taxon>
        <taxon>Ecdysozoa</taxon>
        <taxon>Arthropoda</taxon>
        <taxon>Hexapoda</taxon>
        <taxon>Insecta</taxon>
        <taxon>Pterygota</taxon>
        <taxon>Neoptera</taxon>
        <taxon>Endopterygota</taxon>
        <taxon>Coleoptera</taxon>
        <taxon>Polyphaga</taxon>
        <taxon>Scarabaeiformia</taxon>
        <taxon>Scarabaeidae</taxon>
        <taxon>Rutelinae</taxon>
        <taxon>Popillia</taxon>
    </lineage>
</organism>
<evidence type="ECO:0000256" key="7">
    <source>
        <dbReference type="SAM" id="SignalP"/>
    </source>
</evidence>
<dbReference type="InterPro" id="IPR043504">
    <property type="entry name" value="Peptidase_S1_PA_chymotrypsin"/>
</dbReference>
<dbReference type="SMART" id="SM00020">
    <property type="entry name" value="Tryp_SPc"/>
    <property type="match status" value="1"/>
</dbReference>
<evidence type="ECO:0000313" key="10">
    <source>
        <dbReference type="Proteomes" id="UP001458880"/>
    </source>
</evidence>
<dbReference type="EMBL" id="JASPKY010000115">
    <property type="protein sequence ID" value="KAK9736351.1"/>
    <property type="molecule type" value="Genomic_DNA"/>
</dbReference>
<dbReference type="Pfam" id="PF00089">
    <property type="entry name" value="Trypsin"/>
    <property type="match status" value="1"/>
</dbReference>
<keyword evidence="3 6" id="KW-0378">Hydrolase</keyword>
<dbReference type="PANTHER" id="PTHR24276">
    <property type="entry name" value="POLYSERASE-RELATED"/>
    <property type="match status" value="1"/>
</dbReference>
<dbReference type="PRINTS" id="PR00722">
    <property type="entry name" value="CHYMOTRYPSIN"/>
</dbReference>
<proteinExistence type="inferred from homology"/>
<protein>
    <submittedName>
        <fullName evidence="9">Trypsin</fullName>
    </submittedName>
</protein>
<dbReference type="InterPro" id="IPR001254">
    <property type="entry name" value="Trypsin_dom"/>
</dbReference>
<comment type="caution">
    <text evidence="9">The sequence shown here is derived from an EMBL/GenBank/DDBJ whole genome shotgun (WGS) entry which is preliminary data.</text>
</comment>
<sequence length="246" mass="26461">MYVLLFLSILTTSIVGYVHEAQEDAVINGDIVDISDFPFYALLVYADTNSQLCGSSIISSKVLLTAAHCVDGDDEIAAYVGVSSLDDLDDHQALKVKETIMHKDYDMFSSGVFDIALVKLKKKIKFSPTVQSIALGTGNPVIGDEVTLIGFGATSCLPGTRYCSRSEHLRKTETEVRGYGEENSIESSGNNTNVCYGDSGGPMIYEGKVVGVAATVDFAGCMSGGNTYTSVYQNLDWIKKQGNLKS</sequence>
<keyword evidence="10" id="KW-1185">Reference proteome</keyword>
<evidence type="ECO:0000256" key="2">
    <source>
        <dbReference type="ARBA" id="ARBA00022670"/>
    </source>
</evidence>
<reference evidence="9 10" key="1">
    <citation type="journal article" date="2024" name="BMC Genomics">
        <title>De novo assembly and annotation of Popillia japonica's genome with initial clues to its potential as an invasive pest.</title>
        <authorList>
            <person name="Cucini C."/>
            <person name="Boschi S."/>
            <person name="Funari R."/>
            <person name="Cardaioli E."/>
            <person name="Iannotti N."/>
            <person name="Marturano G."/>
            <person name="Paoli F."/>
            <person name="Bruttini M."/>
            <person name="Carapelli A."/>
            <person name="Frati F."/>
            <person name="Nardi F."/>
        </authorList>
    </citation>
    <scope>NUCLEOTIDE SEQUENCE [LARGE SCALE GENOMIC DNA]</scope>
    <source>
        <strain evidence="9">DMR45628</strain>
    </source>
</reference>
<dbReference type="InterPro" id="IPR018114">
    <property type="entry name" value="TRYPSIN_HIS"/>
</dbReference>
<dbReference type="Gene3D" id="2.40.10.10">
    <property type="entry name" value="Trypsin-like serine proteases"/>
    <property type="match status" value="1"/>
</dbReference>
<feature type="chain" id="PRO_5044002172" evidence="7">
    <location>
        <begin position="17"/>
        <end position="246"/>
    </location>
</feature>
<dbReference type="FunFam" id="2.40.10.10:FF:000068">
    <property type="entry name" value="transmembrane protease serine 2"/>
    <property type="match status" value="1"/>
</dbReference>
<dbReference type="InterPro" id="IPR050430">
    <property type="entry name" value="Peptidase_S1"/>
</dbReference>
<keyword evidence="7" id="KW-0732">Signal</keyword>
<dbReference type="CDD" id="cd00190">
    <property type="entry name" value="Tryp_SPc"/>
    <property type="match status" value="1"/>
</dbReference>
<dbReference type="PROSITE" id="PS00135">
    <property type="entry name" value="TRYPSIN_SER"/>
    <property type="match status" value="1"/>
</dbReference>
<dbReference type="InterPro" id="IPR009003">
    <property type="entry name" value="Peptidase_S1_PA"/>
</dbReference>
<evidence type="ECO:0000313" key="9">
    <source>
        <dbReference type="EMBL" id="KAK9736351.1"/>
    </source>
</evidence>
<accession>A0AAW1LR84</accession>
<feature type="domain" description="Peptidase S1" evidence="8">
    <location>
        <begin position="26"/>
        <end position="243"/>
    </location>
</feature>
<feature type="signal peptide" evidence="7">
    <location>
        <begin position="1"/>
        <end position="16"/>
    </location>
</feature>
<dbReference type="InterPro" id="IPR001314">
    <property type="entry name" value="Peptidase_S1A"/>
</dbReference>
<keyword evidence="4 6" id="KW-0720">Serine protease</keyword>
<dbReference type="InterPro" id="IPR033116">
    <property type="entry name" value="TRYPSIN_SER"/>
</dbReference>
<name>A0AAW1LR84_POPJA</name>
<dbReference type="SUPFAM" id="SSF50494">
    <property type="entry name" value="Trypsin-like serine proteases"/>
    <property type="match status" value="1"/>
</dbReference>
<dbReference type="PROSITE" id="PS00134">
    <property type="entry name" value="TRYPSIN_HIS"/>
    <property type="match status" value="1"/>
</dbReference>
<dbReference type="GO" id="GO:0006508">
    <property type="term" value="P:proteolysis"/>
    <property type="evidence" value="ECO:0007669"/>
    <property type="project" value="UniProtKB-KW"/>
</dbReference>
<evidence type="ECO:0000256" key="1">
    <source>
        <dbReference type="ARBA" id="ARBA00007664"/>
    </source>
</evidence>
<evidence type="ECO:0000256" key="4">
    <source>
        <dbReference type="ARBA" id="ARBA00022825"/>
    </source>
</evidence>
<keyword evidence="5" id="KW-1015">Disulfide bond</keyword>
<evidence type="ECO:0000256" key="5">
    <source>
        <dbReference type="ARBA" id="ARBA00023157"/>
    </source>
</evidence>
<dbReference type="AlphaFoldDB" id="A0AAW1LR84"/>
<keyword evidence="2 6" id="KW-0645">Protease</keyword>
<dbReference type="GO" id="GO:0004252">
    <property type="term" value="F:serine-type endopeptidase activity"/>
    <property type="evidence" value="ECO:0007669"/>
    <property type="project" value="InterPro"/>
</dbReference>
<dbReference type="PANTHER" id="PTHR24276:SF98">
    <property type="entry name" value="FI18310P1-RELATED"/>
    <property type="match status" value="1"/>
</dbReference>
<evidence type="ECO:0000259" key="8">
    <source>
        <dbReference type="PROSITE" id="PS50240"/>
    </source>
</evidence>
<dbReference type="Proteomes" id="UP001458880">
    <property type="component" value="Unassembled WGS sequence"/>
</dbReference>
<evidence type="ECO:0000256" key="6">
    <source>
        <dbReference type="RuleBase" id="RU363034"/>
    </source>
</evidence>
<dbReference type="PROSITE" id="PS50240">
    <property type="entry name" value="TRYPSIN_DOM"/>
    <property type="match status" value="1"/>
</dbReference>
<gene>
    <name evidence="9" type="ORF">QE152_g12591</name>
</gene>